<keyword evidence="2" id="KW-1185">Reference proteome</keyword>
<dbReference type="AlphaFoldDB" id="A0A1Q3DFX1"/>
<accession>A0A1Q3DFX1</accession>
<name>A0A1Q3DFX1_CEPFO</name>
<evidence type="ECO:0000313" key="1">
    <source>
        <dbReference type="EMBL" id="GAV91341.1"/>
    </source>
</evidence>
<dbReference type="InParanoid" id="A0A1Q3DFX1"/>
<dbReference type="Proteomes" id="UP000187406">
    <property type="component" value="Unassembled WGS sequence"/>
</dbReference>
<proteinExistence type="predicted"/>
<evidence type="ECO:0000313" key="2">
    <source>
        <dbReference type="Proteomes" id="UP000187406"/>
    </source>
</evidence>
<comment type="caution">
    <text evidence="1">The sequence shown here is derived from an EMBL/GenBank/DDBJ whole genome shotgun (WGS) entry which is preliminary data.</text>
</comment>
<gene>
    <name evidence="1" type="ORF">CFOL_v3_34737</name>
</gene>
<sequence>MTIDIIRSTDPSFKNIPMEILNDSRYMPHFKFKEGDNLQVLKRFLIMPIHPSGVSSKEVLGYGKKWKIIKSMPSYPYNKQVKIVVATMALHNFIRRNSTQDIDFETCNTHDSEDTDEIQNVQSEVTVYQKVQLKAEEEK</sequence>
<protein>
    <submittedName>
        <fullName evidence="1">Uncharacterized protein</fullName>
    </submittedName>
</protein>
<organism evidence="1 2">
    <name type="scientific">Cephalotus follicularis</name>
    <name type="common">Albany pitcher plant</name>
    <dbReference type="NCBI Taxonomy" id="3775"/>
    <lineage>
        <taxon>Eukaryota</taxon>
        <taxon>Viridiplantae</taxon>
        <taxon>Streptophyta</taxon>
        <taxon>Embryophyta</taxon>
        <taxon>Tracheophyta</taxon>
        <taxon>Spermatophyta</taxon>
        <taxon>Magnoliopsida</taxon>
        <taxon>eudicotyledons</taxon>
        <taxon>Gunneridae</taxon>
        <taxon>Pentapetalae</taxon>
        <taxon>rosids</taxon>
        <taxon>fabids</taxon>
        <taxon>Oxalidales</taxon>
        <taxon>Cephalotaceae</taxon>
        <taxon>Cephalotus</taxon>
    </lineage>
</organism>
<reference evidence="2" key="1">
    <citation type="submission" date="2016-04" db="EMBL/GenBank/DDBJ databases">
        <title>Cephalotus genome sequencing.</title>
        <authorList>
            <person name="Fukushima K."/>
            <person name="Hasebe M."/>
            <person name="Fang X."/>
        </authorList>
    </citation>
    <scope>NUCLEOTIDE SEQUENCE [LARGE SCALE GENOMIC DNA]</scope>
    <source>
        <strain evidence="2">cv. St1</strain>
    </source>
</reference>
<dbReference type="OrthoDB" id="1681765at2759"/>
<dbReference type="EMBL" id="BDDD01007308">
    <property type="protein sequence ID" value="GAV91341.1"/>
    <property type="molecule type" value="Genomic_DNA"/>
</dbReference>